<feature type="domain" description="RNA polymerase sigma factor 70 region 1.1" evidence="2">
    <location>
        <begin position="5"/>
        <end position="79"/>
    </location>
</feature>
<evidence type="ECO:0000259" key="1">
    <source>
        <dbReference type="Pfam" id="PF00140"/>
    </source>
</evidence>
<dbReference type="Proteomes" id="UP000263489">
    <property type="component" value="Unassembled WGS sequence"/>
</dbReference>
<dbReference type="Pfam" id="PF03979">
    <property type="entry name" value="Sigma70_r1_1"/>
    <property type="match status" value="1"/>
</dbReference>
<organism evidence="3 4">
    <name type="scientific">Marinobacter adhaerens</name>
    <dbReference type="NCBI Taxonomy" id="1033846"/>
    <lineage>
        <taxon>Bacteria</taxon>
        <taxon>Pseudomonadati</taxon>
        <taxon>Pseudomonadota</taxon>
        <taxon>Gammaproteobacteria</taxon>
        <taxon>Pseudomonadales</taxon>
        <taxon>Marinobacteraceae</taxon>
        <taxon>Marinobacter</taxon>
    </lineage>
</organism>
<dbReference type="GO" id="GO:0016987">
    <property type="term" value="F:sigma factor activity"/>
    <property type="evidence" value="ECO:0007669"/>
    <property type="project" value="InterPro"/>
</dbReference>
<feature type="non-terminal residue" evidence="3">
    <location>
        <position position="135"/>
    </location>
</feature>
<dbReference type="Gene3D" id="1.10.220.120">
    <property type="entry name" value="Sigma-70 factor, region 1.1"/>
    <property type="match status" value="1"/>
</dbReference>
<proteinExistence type="predicted"/>
<dbReference type="GO" id="GO:0006352">
    <property type="term" value="P:DNA-templated transcription initiation"/>
    <property type="evidence" value="ECO:0007669"/>
    <property type="project" value="InterPro"/>
</dbReference>
<evidence type="ECO:0000313" key="3">
    <source>
        <dbReference type="EMBL" id="HBC34372.1"/>
    </source>
</evidence>
<sequence>MSGNSQKSRLKDLIARGKEQGYLTYAEVNDHLPEDIADPDQVEDIIRMINDMGIQVCEETPDADTLLMTEGDSTADEAAAAEAAAALAAVETDAGRTTDPVRMYMREMGTVELLTREGEIVIAKRIEEGIRDVMA</sequence>
<comment type="caution">
    <text evidence="3">The sequence shown here is derived from an EMBL/GenBank/DDBJ whole genome shotgun (WGS) entry which is preliminary data.</text>
</comment>
<dbReference type="Gene3D" id="1.10.601.10">
    <property type="entry name" value="RNA Polymerase Primary Sigma Factor"/>
    <property type="match status" value="1"/>
</dbReference>
<accession>A0A352ISD9</accession>
<dbReference type="InterPro" id="IPR007127">
    <property type="entry name" value="RNA_pol_sigma_70_r1_1"/>
</dbReference>
<dbReference type="AlphaFoldDB" id="A0A352ISD9"/>
<protein>
    <submittedName>
        <fullName evidence="3">RNA polymerase sigma factor RpoD</fullName>
    </submittedName>
</protein>
<dbReference type="InterPro" id="IPR009042">
    <property type="entry name" value="RNA_pol_sigma70_r1_2"/>
</dbReference>
<gene>
    <name evidence="3" type="ORF">DC045_08660</name>
</gene>
<dbReference type="FunFam" id="1.10.220.120:FF:000001">
    <property type="entry name" value="RNA polymerase sigma factor RpoD"/>
    <property type="match status" value="1"/>
</dbReference>
<reference evidence="3 4" key="1">
    <citation type="journal article" date="2018" name="Nat. Biotechnol.">
        <title>A standardized bacterial taxonomy based on genome phylogeny substantially revises the tree of life.</title>
        <authorList>
            <person name="Parks D.H."/>
            <person name="Chuvochina M."/>
            <person name="Waite D.W."/>
            <person name="Rinke C."/>
            <person name="Skarshewski A."/>
            <person name="Chaumeil P.A."/>
            <person name="Hugenholtz P."/>
        </authorList>
    </citation>
    <scope>NUCLEOTIDE SEQUENCE [LARGE SCALE GENOMIC DNA]</scope>
    <source>
        <strain evidence="3">UBA9380</strain>
    </source>
</reference>
<dbReference type="Pfam" id="PF00140">
    <property type="entry name" value="Sigma70_r1_2"/>
    <property type="match status" value="1"/>
</dbReference>
<dbReference type="SUPFAM" id="SSF88946">
    <property type="entry name" value="Sigma2 domain of RNA polymerase sigma factors"/>
    <property type="match status" value="1"/>
</dbReference>
<feature type="domain" description="RNA polymerase sigma-70 region 1.2" evidence="1">
    <location>
        <begin position="99"/>
        <end position="129"/>
    </location>
</feature>
<name>A0A352ISD9_9GAMM</name>
<dbReference type="InterPro" id="IPR013325">
    <property type="entry name" value="RNA_pol_sigma_r2"/>
</dbReference>
<dbReference type="GO" id="GO:0003677">
    <property type="term" value="F:DNA binding"/>
    <property type="evidence" value="ECO:0007669"/>
    <property type="project" value="InterPro"/>
</dbReference>
<dbReference type="EMBL" id="DNNA01000141">
    <property type="protein sequence ID" value="HBC34372.1"/>
    <property type="molecule type" value="Genomic_DNA"/>
</dbReference>
<evidence type="ECO:0000259" key="2">
    <source>
        <dbReference type="Pfam" id="PF03979"/>
    </source>
</evidence>
<evidence type="ECO:0000313" key="4">
    <source>
        <dbReference type="Proteomes" id="UP000263489"/>
    </source>
</evidence>
<dbReference type="InterPro" id="IPR042189">
    <property type="entry name" value="RNA_pol_sigma_70_r1_1_sf"/>
</dbReference>